<evidence type="ECO:0000256" key="2">
    <source>
        <dbReference type="ARBA" id="ARBA00022617"/>
    </source>
</evidence>
<dbReference type="GO" id="GO:0046872">
    <property type="term" value="F:metal ion binding"/>
    <property type="evidence" value="ECO:0007669"/>
    <property type="project" value="UniProtKB-KW"/>
</dbReference>
<keyword evidence="2 6" id="KW-0349">Heme</keyword>
<feature type="chain" id="PRO_5016177824" evidence="7">
    <location>
        <begin position="21"/>
        <end position="157"/>
    </location>
</feature>
<evidence type="ECO:0000313" key="10">
    <source>
        <dbReference type="Proteomes" id="UP000248012"/>
    </source>
</evidence>
<reference evidence="9 10" key="1">
    <citation type="submission" date="2018-05" db="EMBL/GenBank/DDBJ databases">
        <title>Oceanovita maritima gen. nov., sp. nov., a marine bacterium in the family Rhodobacteraceae isolated from surface seawater of Lundu port Xiamen, China.</title>
        <authorList>
            <person name="Hetharua B.H."/>
            <person name="Min D."/>
            <person name="Liao H."/>
            <person name="Tian Y."/>
        </authorList>
    </citation>
    <scope>NUCLEOTIDE SEQUENCE [LARGE SCALE GENOMIC DNA]</scope>
    <source>
        <strain evidence="9 10">FSX-11</strain>
    </source>
</reference>
<keyword evidence="3 6" id="KW-0479">Metal-binding</keyword>
<dbReference type="PROSITE" id="PS51007">
    <property type="entry name" value="CYTC"/>
    <property type="match status" value="1"/>
</dbReference>
<comment type="caution">
    <text evidence="9">The sequence shown here is derived from an EMBL/GenBank/DDBJ whole genome shotgun (WGS) entry which is preliminary data.</text>
</comment>
<feature type="domain" description="Cytochrome c" evidence="8">
    <location>
        <begin position="27"/>
        <end position="140"/>
    </location>
</feature>
<name>A0A2V4N1Z2_9RHOB</name>
<dbReference type="Gene3D" id="1.10.760.10">
    <property type="entry name" value="Cytochrome c-like domain"/>
    <property type="match status" value="1"/>
</dbReference>
<accession>A0A2V4N1Z2</accession>
<feature type="signal peptide" evidence="7">
    <location>
        <begin position="1"/>
        <end position="20"/>
    </location>
</feature>
<dbReference type="SUPFAM" id="SSF46626">
    <property type="entry name" value="Cytochrome c"/>
    <property type="match status" value="1"/>
</dbReference>
<organism evidence="9 10">
    <name type="scientific">Litorivita pollutaquae</name>
    <dbReference type="NCBI Taxonomy" id="2200892"/>
    <lineage>
        <taxon>Bacteria</taxon>
        <taxon>Pseudomonadati</taxon>
        <taxon>Pseudomonadota</taxon>
        <taxon>Alphaproteobacteria</taxon>
        <taxon>Rhodobacterales</taxon>
        <taxon>Paracoccaceae</taxon>
        <taxon>Litorivita</taxon>
    </lineage>
</organism>
<dbReference type="OrthoDB" id="9805828at2"/>
<keyword evidence="10" id="KW-1185">Reference proteome</keyword>
<gene>
    <name evidence="9" type="ORF">DI396_01405</name>
</gene>
<keyword evidence="5 6" id="KW-0408">Iron</keyword>
<protein>
    <submittedName>
        <fullName evidence="9">Cytochrome C</fullName>
    </submittedName>
</protein>
<evidence type="ECO:0000256" key="3">
    <source>
        <dbReference type="ARBA" id="ARBA00022723"/>
    </source>
</evidence>
<dbReference type="GO" id="GO:0020037">
    <property type="term" value="F:heme binding"/>
    <property type="evidence" value="ECO:0007669"/>
    <property type="project" value="InterPro"/>
</dbReference>
<dbReference type="EMBL" id="QFVT01000002">
    <property type="protein sequence ID" value="PYC48784.1"/>
    <property type="molecule type" value="Genomic_DNA"/>
</dbReference>
<dbReference type="InterPro" id="IPR036909">
    <property type="entry name" value="Cyt_c-like_dom_sf"/>
</dbReference>
<dbReference type="GO" id="GO:0009055">
    <property type="term" value="F:electron transfer activity"/>
    <property type="evidence" value="ECO:0007669"/>
    <property type="project" value="InterPro"/>
</dbReference>
<dbReference type="PANTHER" id="PTHR11961">
    <property type="entry name" value="CYTOCHROME C"/>
    <property type="match status" value="1"/>
</dbReference>
<sequence>MKTLLTAAAAMLALSAPVFADSHSAAGDAEAGEKAMKKCKACHMVSSEDEVFLKGGKTGPNLYGVVGRVAGSVEDFKYGPSLKEAGEKGLVWDTANLAEYVADPKGFLADYLDDGAAKSKMTFKLRKGGEDVAAYLASVSPAAESDMDADGEETKSE</sequence>
<evidence type="ECO:0000256" key="7">
    <source>
        <dbReference type="SAM" id="SignalP"/>
    </source>
</evidence>
<keyword evidence="1" id="KW-0813">Transport</keyword>
<dbReference type="Proteomes" id="UP000248012">
    <property type="component" value="Unassembled WGS sequence"/>
</dbReference>
<evidence type="ECO:0000256" key="5">
    <source>
        <dbReference type="ARBA" id="ARBA00023004"/>
    </source>
</evidence>
<evidence type="ECO:0000256" key="6">
    <source>
        <dbReference type="PROSITE-ProRule" id="PRU00433"/>
    </source>
</evidence>
<keyword evidence="4" id="KW-0249">Electron transport</keyword>
<dbReference type="RefSeq" id="WP_110794363.1">
    <property type="nucleotide sequence ID" value="NZ_KZ826481.1"/>
</dbReference>
<dbReference type="AlphaFoldDB" id="A0A2V4N1Z2"/>
<keyword evidence="7" id="KW-0732">Signal</keyword>
<evidence type="ECO:0000313" key="9">
    <source>
        <dbReference type="EMBL" id="PYC48784.1"/>
    </source>
</evidence>
<evidence type="ECO:0000256" key="1">
    <source>
        <dbReference type="ARBA" id="ARBA00022448"/>
    </source>
</evidence>
<dbReference type="InterPro" id="IPR009056">
    <property type="entry name" value="Cyt_c-like_dom"/>
</dbReference>
<dbReference type="InterPro" id="IPR002327">
    <property type="entry name" value="Cyt_c_1A/1B"/>
</dbReference>
<evidence type="ECO:0000259" key="8">
    <source>
        <dbReference type="PROSITE" id="PS51007"/>
    </source>
</evidence>
<proteinExistence type="predicted"/>
<evidence type="ECO:0000256" key="4">
    <source>
        <dbReference type="ARBA" id="ARBA00022982"/>
    </source>
</evidence>